<comment type="caution">
    <text evidence="1">The sequence shown here is derived from an EMBL/GenBank/DDBJ whole genome shotgun (WGS) entry which is preliminary data.</text>
</comment>
<proteinExistence type="predicted"/>
<reference evidence="1" key="1">
    <citation type="journal article" date="2015" name="Nature">
        <title>Complex archaea that bridge the gap between prokaryotes and eukaryotes.</title>
        <authorList>
            <person name="Spang A."/>
            <person name="Saw J.H."/>
            <person name="Jorgensen S.L."/>
            <person name="Zaremba-Niedzwiedzka K."/>
            <person name="Martijn J."/>
            <person name="Lind A.E."/>
            <person name="van Eijk R."/>
            <person name="Schleper C."/>
            <person name="Guy L."/>
            <person name="Ettema T.J."/>
        </authorList>
    </citation>
    <scope>NUCLEOTIDE SEQUENCE</scope>
</reference>
<dbReference type="EMBL" id="LAZR01026535">
    <property type="protein sequence ID" value="KKL68422.1"/>
    <property type="molecule type" value="Genomic_DNA"/>
</dbReference>
<gene>
    <name evidence="1" type="ORF">LCGC14_2125110</name>
</gene>
<evidence type="ECO:0000313" key="1">
    <source>
        <dbReference type="EMBL" id="KKL68422.1"/>
    </source>
</evidence>
<protein>
    <submittedName>
        <fullName evidence="1">Uncharacterized protein</fullName>
    </submittedName>
</protein>
<name>A0A0F9GZC9_9ZZZZ</name>
<dbReference type="AlphaFoldDB" id="A0A0F9GZC9"/>
<sequence>MSNISITEDGFDNRCNKINKSGPEIIAEMYVRTMYEYRRKDKLTWVERKA</sequence>
<accession>A0A0F9GZC9</accession>
<organism evidence="1">
    <name type="scientific">marine sediment metagenome</name>
    <dbReference type="NCBI Taxonomy" id="412755"/>
    <lineage>
        <taxon>unclassified sequences</taxon>
        <taxon>metagenomes</taxon>
        <taxon>ecological metagenomes</taxon>
    </lineage>
</organism>